<evidence type="ECO:0000313" key="1">
    <source>
        <dbReference type="EMBL" id="TYS56353.1"/>
    </source>
</evidence>
<organism evidence="1 2">
    <name type="scientific">Rossellomorea marisflavi</name>
    <dbReference type="NCBI Taxonomy" id="189381"/>
    <lineage>
        <taxon>Bacteria</taxon>
        <taxon>Bacillati</taxon>
        <taxon>Bacillota</taxon>
        <taxon>Bacilli</taxon>
        <taxon>Bacillales</taxon>
        <taxon>Bacillaceae</taxon>
        <taxon>Rossellomorea</taxon>
    </lineage>
</organism>
<evidence type="ECO:0000313" key="2">
    <source>
        <dbReference type="Proteomes" id="UP000322997"/>
    </source>
</evidence>
<accession>A0A5D4RY87</accession>
<proteinExistence type="predicted"/>
<protein>
    <submittedName>
        <fullName evidence="1">Uncharacterized protein</fullName>
    </submittedName>
</protein>
<comment type="caution">
    <text evidence="1">The sequence shown here is derived from an EMBL/GenBank/DDBJ whole genome shotgun (WGS) entry which is preliminary data.</text>
</comment>
<sequence length="143" mass="16461">MNYSLPSKLDYQTAQETIQKFEKRESEIKHLNNILGSLLKSFQLTQFKINKKNKEVIFSGVIDNKLVIGQSKCKERDVFEAVIGKVIAVKRALKQDTKEIEKFVESLPEIKYFNLDLSKISSVRHTSTGATDLYSNVYIKDKK</sequence>
<gene>
    <name evidence="1" type="ORF">FZC83_01925</name>
</gene>
<dbReference type="Proteomes" id="UP000322997">
    <property type="component" value="Unassembled WGS sequence"/>
</dbReference>
<dbReference type="EMBL" id="VTEQ01000001">
    <property type="protein sequence ID" value="TYS56353.1"/>
    <property type="molecule type" value="Genomic_DNA"/>
</dbReference>
<dbReference type="AlphaFoldDB" id="A0A5D4RY87"/>
<reference evidence="1 2" key="1">
    <citation type="submission" date="2019-08" db="EMBL/GenBank/DDBJ databases">
        <title>Bacillus genomes from the desert of Cuatro Cienegas, Coahuila.</title>
        <authorList>
            <person name="Olmedo-Alvarez G."/>
        </authorList>
    </citation>
    <scope>NUCLEOTIDE SEQUENCE [LARGE SCALE GENOMIC DNA]</scope>
    <source>
        <strain evidence="1 2">CH108_3D</strain>
    </source>
</reference>
<name>A0A5D4RY87_9BACI</name>
<dbReference type="RefSeq" id="WP_148984387.1">
    <property type="nucleotide sequence ID" value="NZ_JBNILK010000001.1"/>
</dbReference>